<dbReference type="eggNOG" id="COG1043">
    <property type="taxonomic scope" value="Bacteria"/>
</dbReference>
<dbReference type="EMBL" id="CP002506">
    <property type="protein sequence ID" value="ADW76358.1"/>
    <property type="molecule type" value="Genomic_DNA"/>
</dbReference>
<dbReference type="SUPFAM" id="SSF51161">
    <property type="entry name" value="Trimeric LpxA-like enzymes"/>
    <property type="match status" value="1"/>
</dbReference>
<dbReference type="OrthoDB" id="9815592at2"/>
<keyword evidence="1" id="KW-0808">Transferase</keyword>
<accession>A0A0H3FN33</accession>
<geneLocation type="plasmid" evidence="1 2">
    <name>pRAHAQ01</name>
</geneLocation>
<dbReference type="Proteomes" id="UP000007257">
    <property type="component" value="Plasmid pRAHAQ01"/>
</dbReference>
<dbReference type="GO" id="GO:0016740">
    <property type="term" value="F:transferase activity"/>
    <property type="evidence" value="ECO:0007669"/>
    <property type="project" value="UniProtKB-KW"/>
</dbReference>
<dbReference type="Pfam" id="PF00132">
    <property type="entry name" value="Hexapep"/>
    <property type="match status" value="1"/>
</dbReference>
<sequence length="107" mass="11299">MCVTIRNVKAGQDVVIYEPANVYDCILGDDVFVGPFVEIQANTSIGRGTKIQSHTFICEYVTVGENCFIGHGAMATGVVAIKKAAFAAFQISELMTANYLASASGSA</sequence>
<dbReference type="AlphaFoldDB" id="A0A0H3FN33"/>
<evidence type="ECO:0000313" key="2">
    <source>
        <dbReference type="Proteomes" id="UP000007257"/>
    </source>
</evidence>
<gene>
    <name evidence="1" type="ordered locus">Rahaq_4779</name>
</gene>
<reference evidence="1 2" key="2">
    <citation type="journal article" date="2012" name="J. Bacteriol.">
        <title>Complete Genome Sequence of Rahnella sp. Strain Y9602, a Gammaproteobacterium Isolate from Metal- and Radionuclide-Contaminated Soil.</title>
        <authorList>
            <person name="Martinez R.J."/>
            <person name="Bruce D."/>
            <person name="Detter C."/>
            <person name="Goodwin L.A."/>
            <person name="Han J."/>
            <person name="Han C.S."/>
            <person name="Held B."/>
            <person name="Land M.L."/>
            <person name="Mikhailova N."/>
            <person name="Nolan M."/>
            <person name="Pennacchio L."/>
            <person name="Pitluck S."/>
            <person name="Tapia R."/>
            <person name="Woyke T."/>
            <person name="Sobecky P.A."/>
        </authorList>
    </citation>
    <scope>NUCLEOTIDE SEQUENCE [LARGE SCALE GENOMIC DNA]</scope>
    <source>
        <strain evidence="1 2">Y9602</strain>
        <plasmid evidence="1 2">pRAHAQ01</plasmid>
    </source>
</reference>
<dbReference type="KEGG" id="rah:Rahaq_4779"/>
<dbReference type="Gene3D" id="2.160.10.10">
    <property type="entry name" value="Hexapeptide repeat proteins"/>
    <property type="match status" value="1"/>
</dbReference>
<dbReference type="InterPro" id="IPR011004">
    <property type="entry name" value="Trimer_LpxA-like_sf"/>
</dbReference>
<reference evidence="2" key="1">
    <citation type="submission" date="2011-01" db="EMBL/GenBank/DDBJ databases">
        <title>Complete sequence of plasmid1 of Rahnella sp. Y9602.</title>
        <authorList>
            <consortium name="US DOE Joint Genome Institute"/>
            <person name="Lucas S."/>
            <person name="Copeland A."/>
            <person name="Lapidus A."/>
            <person name="Cheng J.-F."/>
            <person name="Goodwin L."/>
            <person name="Pitluck S."/>
            <person name="Lu M."/>
            <person name="Detter J.C."/>
            <person name="Han C."/>
            <person name="Tapia R."/>
            <person name="Land M."/>
            <person name="Hauser L."/>
            <person name="Kyrpides N."/>
            <person name="Ivanova N."/>
            <person name="Ovchinnikova G."/>
            <person name="Pagani I."/>
            <person name="Sobecky P.A."/>
            <person name="Martinez R.J."/>
            <person name="Woyke T."/>
        </authorList>
    </citation>
    <scope>NUCLEOTIDE SEQUENCE [LARGE SCALE GENOMIC DNA]</scope>
    <source>
        <strain evidence="2">Y9602</strain>
        <plasmid evidence="2">pRAHAQ01</plasmid>
    </source>
</reference>
<name>A0A0H3FN33_RAHSY</name>
<dbReference type="HOGENOM" id="CLU_2207894_0_0_6"/>
<proteinExistence type="predicted"/>
<organism evidence="1 2">
    <name type="scientific">Rahnella sp. (strain Y9602)</name>
    <dbReference type="NCBI Taxonomy" id="2703885"/>
    <lineage>
        <taxon>Bacteria</taxon>
        <taxon>Pseudomonadati</taxon>
        <taxon>Pseudomonadota</taxon>
        <taxon>Gammaproteobacteria</taxon>
        <taxon>Enterobacterales</taxon>
        <taxon>Yersiniaceae</taxon>
        <taxon>Rahnella</taxon>
    </lineage>
</organism>
<keyword evidence="1" id="KW-0614">Plasmid</keyword>
<evidence type="ECO:0000313" key="1">
    <source>
        <dbReference type="EMBL" id="ADW76358.1"/>
    </source>
</evidence>
<dbReference type="InterPro" id="IPR001451">
    <property type="entry name" value="Hexapep"/>
</dbReference>
<protein>
    <submittedName>
        <fullName evidence="1">Transferase hexapeptide repeat containing protein</fullName>
    </submittedName>
</protein>